<evidence type="ECO:0000313" key="2">
    <source>
        <dbReference type="EMBL" id="QNK03146.1"/>
    </source>
</evidence>
<gene>
    <name evidence="2" type="ORF">H8F01_08575</name>
</gene>
<keyword evidence="3" id="KW-1185">Reference proteome</keyword>
<dbReference type="KEGG" id="dtl:H8F01_08575"/>
<name>A0A7G8Q8N8_9GAMM</name>
<feature type="transmembrane region" description="Helical" evidence="1">
    <location>
        <begin position="24"/>
        <end position="45"/>
    </location>
</feature>
<dbReference type="Proteomes" id="UP000515873">
    <property type="component" value="Chromosome"/>
</dbReference>
<organism evidence="2 3">
    <name type="scientific">Dyella telluris</name>
    <dbReference type="NCBI Taxonomy" id="2763498"/>
    <lineage>
        <taxon>Bacteria</taxon>
        <taxon>Pseudomonadati</taxon>
        <taxon>Pseudomonadota</taxon>
        <taxon>Gammaproteobacteria</taxon>
        <taxon>Lysobacterales</taxon>
        <taxon>Rhodanobacteraceae</taxon>
        <taxon>Dyella</taxon>
    </lineage>
</organism>
<accession>A0A7G8Q8N8</accession>
<dbReference type="EMBL" id="CP060412">
    <property type="protein sequence ID" value="QNK03146.1"/>
    <property type="molecule type" value="Genomic_DNA"/>
</dbReference>
<keyword evidence="1" id="KW-0472">Membrane</keyword>
<sequence>MNRVHSHSFPSTTTDAAEARVSKAWARAGGALFALVTLISMAWSAEWKFSMMLFDPLVWMVLLVALAAGLVCGYAVGVRVHARAGH</sequence>
<evidence type="ECO:0000256" key="1">
    <source>
        <dbReference type="SAM" id="Phobius"/>
    </source>
</evidence>
<keyword evidence="1" id="KW-1133">Transmembrane helix</keyword>
<protein>
    <submittedName>
        <fullName evidence="2">Uncharacterized protein</fullName>
    </submittedName>
</protein>
<evidence type="ECO:0000313" key="3">
    <source>
        <dbReference type="Proteomes" id="UP000515873"/>
    </source>
</evidence>
<dbReference type="RefSeq" id="WP_187058595.1">
    <property type="nucleotide sequence ID" value="NZ_CP060412.1"/>
</dbReference>
<reference evidence="2 3" key="1">
    <citation type="submission" date="2020-08" db="EMBL/GenBank/DDBJ databases">
        <title>Dyella sp. G9 isolated from forest soil.</title>
        <authorList>
            <person name="Fu J."/>
            <person name="Qiu L."/>
        </authorList>
    </citation>
    <scope>NUCLEOTIDE SEQUENCE [LARGE SCALE GENOMIC DNA]</scope>
    <source>
        <strain evidence="2 3">G9</strain>
    </source>
</reference>
<proteinExistence type="predicted"/>
<dbReference type="AlphaFoldDB" id="A0A7G8Q8N8"/>
<keyword evidence="1" id="KW-0812">Transmembrane</keyword>
<feature type="transmembrane region" description="Helical" evidence="1">
    <location>
        <begin position="57"/>
        <end position="77"/>
    </location>
</feature>